<protein>
    <recommendedName>
        <fullName evidence="4">BTB domain-containing protein</fullName>
    </recommendedName>
</protein>
<dbReference type="Gene3D" id="1.25.40.420">
    <property type="match status" value="1"/>
</dbReference>
<dbReference type="CDD" id="cd00121">
    <property type="entry name" value="MATH"/>
    <property type="match status" value="1"/>
</dbReference>
<dbReference type="PANTHER" id="PTHR26379:SF369">
    <property type="entry name" value="BTB DOMAIN-CONTAINING PROTEIN"/>
    <property type="match status" value="1"/>
</dbReference>
<dbReference type="SUPFAM" id="SSF54695">
    <property type="entry name" value="POZ domain"/>
    <property type="match status" value="1"/>
</dbReference>
<comment type="pathway">
    <text evidence="1">Protein modification; protein ubiquitination.</text>
</comment>
<evidence type="ECO:0000313" key="5">
    <source>
        <dbReference type="EMBL" id="TKW11280.1"/>
    </source>
</evidence>
<dbReference type="Gene3D" id="2.60.210.10">
    <property type="entry name" value="Apoptosis, Tumor Necrosis Factor Receptor Associated Protein 2, Chain A"/>
    <property type="match status" value="1"/>
</dbReference>
<organism evidence="5 6">
    <name type="scientific">Setaria viridis</name>
    <name type="common">Green bristlegrass</name>
    <name type="synonym">Setaria italica subsp. viridis</name>
    <dbReference type="NCBI Taxonomy" id="4556"/>
    <lineage>
        <taxon>Eukaryota</taxon>
        <taxon>Viridiplantae</taxon>
        <taxon>Streptophyta</taxon>
        <taxon>Embryophyta</taxon>
        <taxon>Tracheophyta</taxon>
        <taxon>Spermatophyta</taxon>
        <taxon>Magnoliopsida</taxon>
        <taxon>Liliopsida</taxon>
        <taxon>Poales</taxon>
        <taxon>Poaceae</taxon>
        <taxon>PACMAD clade</taxon>
        <taxon>Panicoideae</taxon>
        <taxon>Panicodae</taxon>
        <taxon>Paniceae</taxon>
        <taxon>Cenchrinae</taxon>
        <taxon>Setaria</taxon>
    </lineage>
</organism>
<dbReference type="SMART" id="SM00225">
    <property type="entry name" value="BTB"/>
    <property type="match status" value="1"/>
</dbReference>
<dbReference type="Gramene" id="TKW11280">
    <property type="protein sequence ID" value="TKW11280"/>
    <property type="gene ID" value="SEVIR_6G222900v2"/>
</dbReference>
<dbReference type="OMA" id="RINFYPH"/>
<dbReference type="GO" id="GO:0016567">
    <property type="term" value="P:protein ubiquitination"/>
    <property type="evidence" value="ECO:0007669"/>
    <property type="project" value="InterPro"/>
</dbReference>
<dbReference type="CDD" id="cd18280">
    <property type="entry name" value="BTB_POZ_BPM_plant"/>
    <property type="match status" value="1"/>
</dbReference>
<dbReference type="Proteomes" id="UP000298652">
    <property type="component" value="Chromosome 6"/>
</dbReference>
<keyword evidence="6" id="KW-1185">Reference proteome</keyword>
<evidence type="ECO:0000256" key="3">
    <source>
        <dbReference type="SAM" id="MobiDB-lite"/>
    </source>
</evidence>
<dbReference type="InterPro" id="IPR002083">
    <property type="entry name" value="MATH/TRAF_dom"/>
</dbReference>
<comment type="similarity">
    <text evidence="2">Belongs to the Tdpoz family.</text>
</comment>
<dbReference type="EMBL" id="CM016557">
    <property type="protein sequence ID" value="TKW11280.1"/>
    <property type="molecule type" value="Genomic_DNA"/>
</dbReference>
<feature type="compositionally biased region" description="Polar residues" evidence="3">
    <location>
        <begin position="18"/>
        <end position="28"/>
    </location>
</feature>
<dbReference type="InterPro" id="IPR011333">
    <property type="entry name" value="SKP1/BTB/POZ_sf"/>
</dbReference>
<dbReference type="AlphaFoldDB" id="A0A4U6U6G1"/>
<dbReference type="PANTHER" id="PTHR26379">
    <property type="entry name" value="BTB/POZ AND MATH DOMAIN-CONTAINING PROTEIN 1"/>
    <property type="match status" value="1"/>
</dbReference>
<dbReference type="Pfam" id="PF00651">
    <property type="entry name" value="BTB"/>
    <property type="match status" value="1"/>
</dbReference>
<dbReference type="PROSITE" id="PS50097">
    <property type="entry name" value="BTB"/>
    <property type="match status" value="1"/>
</dbReference>
<evidence type="ECO:0000259" key="4">
    <source>
        <dbReference type="PROSITE" id="PS50097"/>
    </source>
</evidence>
<feature type="domain" description="BTB" evidence="4">
    <location>
        <begin position="190"/>
        <end position="257"/>
    </location>
</feature>
<sequence length="358" mass="39934">MTGVSDEASTSESKRQRTSGPEAQLQTTTMMDSASAVVEFKVNYEQTKHLPAGQAIKSDPISVGGQVWRINFYPRGAYEIAAISNDHFSIFLERQIMSDRPIKSIFEVLLIDKNGEPVMISSKLPPPLQRYYGNYQWLASQNYMVHNYVKDGHIKFVFTITVLPDNPIPVPPSDIGKHMATLLDGTDEGKDVSFTVDGETFHAHRAVLAARSPVFRAELLGSMAEATMSCITLHDIAPATFKAMLQFMYTDVLPGDEELGDCPTEMFENLLVAADRYALDRLKLMCAQKLWENVSVETVCDALACAEIYNCPELKGKCIEFVVADKNFKKIVLTDSFMQLGQKFPSIITEVRRRLAGI</sequence>
<reference evidence="5" key="1">
    <citation type="submission" date="2019-03" db="EMBL/GenBank/DDBJ databases">
        <title>WGS assembly of Setaria viridis.</title>
        <authorList>
            <person name="Huang P."/>
            <person name="Jenkins J."/>
            <person name="Grimwood J."/>
            <person name="Barry K."/>
            <person name="Healey A."/>
            <person name="Mamidi S."/>
            <person name="Sreedasyam A."/>
            <person name="Shu S."/>
            <person name="Feldman M."/>
            <person name="Wu J."/>
            <person name="Yu Y."/>
            <person name="Chen C."/>
            <person name="Johnson J."/>
            <person name="Rokhsar D."/>
            <person name="Baxter I."/>
            <person name="Schmutz J."/>
            <person name="Brutnell T."/>
            <person name="Kellogg E."/>
        </authorList>
    </citation>
    <scope>NUCLEOTIDE SEQUENCE [LARGE SCALE GENOMIC DNA]</scope>
</reference>
<evidence type="ECO:0000256" key="1">
    <source>
        <dbReference type="ARBA" id="ARBA00004906"/>
    </source>
</evidence>
<accession>A0A4U6U6G1</accession>
<proteinExistence type="inferred from homology"/>
<dbReference type="InterPro" id="IPR008974">
    <property type="entry name" value="TRAF-like"/>
</dbReference>
<evidence type="ECO:0000256" key="2">
    <source>
        <dbReference type="ARBA" id="ARBA00010846"/>
    </source>
</evidence>
<name>A0A4U6U6G1_SETVI</name>
<dbReference type="InterPro" id="IPR045005">
    <property type="entry name" value="BPM1-6"/>
</dbReference>
<dbReference type="InterPro" id="IPR000210">
    <property type="entry name" value="BTB/POZ_dom"/>
</dbReference>
<dbReference type="Pfam" id="PF24570">
    <property type="entry name" value="BACK_BPM_SPOP"/>
    <property type="match status" value="1"/>
</dbReference>
<feature type="region of interest" description="Disordered" evidence="3">
    <location>
        <begin position="1"/>
        <end position="28"/>
    </location>
</feature>
<evidence type="ECO:0000313" key="6">
    <source>
        <dbReference type="Proteomes" id="UP000298652"/>
    </source>
</evidence>
<gene>
    <name evidence="5" type="ORF">SEVIR_6G222900v2</name>
</gene>
<dbReference type="Gene3D" id="3.30.710.10">
    <property type="entry name" value="Potassium Channel Kv1.1, Chain A"/>
    <property type="match status" value="1"/>
</dbReference>
<dbReference type="InterPro" id="IPR056423">
    <property type="entry name" value="BACK_BPM_SPOP"/>
</dbReference>
<dbReference type="SUPFAM" id="SSF49599">
    <property type="entry name" value="TRAF domain-like"/>
    <property type="match status" value="1"/>
</dbReference>